<reference evidence="2 3" key="1">
    <citation type="submission" date="2014-11" db="EMBL/GenBank/DDBJ databases">
        <title>Genetic blueprint of the zoonotic pathogen Toxocara canis.</title>
        <authorList>
            <person name="Zhu X.-Q."/>
            <person name="Korhonen P.K."/>
            <person name="Cai H."/>
            <person name="Young N.D."/>
            <person name="Nejsum P."/>
            <person name="von Samson-Himmelstjerna G."/>
            <person name="Boag P.R."/>
            <person name="Tan P."/>
            <person name="Li Q."/>
            <person name="Min J."/>
            <person name="Yang Y."/>
            <person name="Wang X."/>
            <person name="Fang X."/>
            <person name="Hall R.S."/>
            <person name="Hofmann A."/>
            <person name="Sternberg P.W."/>
            <person name="Jex A.R."/>
            <person name="Gasser R.B."/>
        </authorList>
    </citation>
    <scope>NUCLEOTIDE SEQUENCE [LARGE SCALE GENOMIC DNA]</scope>
    <source>
        <strain evidence="2">PN_DK_2014</strain>
    </source>
</reference>
<organism evidence="2 3">
    <name type="scientific">Toxocara canis</name>
    <name type="common">Canine roundworm</name>
    <dbReference type="NCBI Taxonomy" id="6265"/>
    <lineage>
        <taxon>Eukaryota</taxon>
        <taxon>Metazoa</taxon>
        <taxon>Ecdysozoa</taxon>
        <taxon>Nematoda</taxon>
        <taxon>Chromadorea</taxon>
        <taxon>Rhabditida</taxon>
        <taxon>Spirurina</taxon>
        <taxon>Ascaridomorpha</taxon>
        <taxon>Ascaridoidea</taxon>
        <taxon>Toxocaridae</taxon>
        <taxon>Toxocara</taxon>
    </lineage>
</organism>
<keyword evidence="1" id="KW-0732">Signal</keyword>
<dbReference type="Proteomes" id="UP000031036">
    <property type="component" value="Unassembled WGS sequence"/>
</dbReference>
<evidence type="ECO:0008006" key="4">
    <source>
        <dbReference type="Google" id="ProtNLM"/>
    </source>
</evidence>
<gene>
    <name evidence="2" type="ORF">Tcan_10813</name>
</gene>
<dbReference type="Gene3D" id="3.10.310.50">
    <property type="match status" value="1"/>
</dbReference>
<proteinExistence type="predicted"/>
<dbReference type="Pfam" id="PF17175">
    <property type="entry name" value="MOLO1"/>
    <property type="match status" value="1"/>
</dbReference>
<dbReference type="GO" id="GO:0005892">
    <property type="term" value="C:acetylcholine-gated channel complex"/>
    <property type="evidence" value="ECO:0007669"/>
    <property type="project" value="InterPro"/>
</dbReference>
<evidence type="ECO:0000313" key="3">
    <source>
        <dbReference type="Proteomes" id="UP000031036"/>
    </source>
</evidence>
<dbReference type="PANTHER" id="PTHR33748:SF6">
    <property type="entry name" value="TPM_PHOSPHATASE DOMAIN-CONTAINING PROTEIN"/>
    <property type="match status" value="1"/>
</dbReference>
<keyword evidence="3" id="KW-1185">Reference proteome</keyword>
<dbReference type="PANTHER" id="PTHR33748">
    <property type="entry name" value="PROTEIN CBG04600"/>
    <property type="match status" value="1"/>
</dbReference>
<accession>A0A0B2UXY5</accession>
<evidence type="ECO:0000313" key="2">
    <source>
        <dbReference type="EMBL" id="KHN73957.1"/>
    </source>
</evidence>
<evidence type="ECO:0000256" key="1">
    <source>
        <dbReference type="SAM" id="SignalP"/>
    </source>
</evidence>
<dbReference type="STRING" id="6265.A0A0B2UXY5"/>
<protein>
    <recommendedName>
        <fullName evidence="4">TPM domain-containing protein</fullName>
    </recommendedName>
</protein>
<feature type="chain" id="PRO_5002077731" description="TPM domain-containing protein" evidence="1">
    <location>
        <begin position="38"/>
        <end position="232"/>
    </location>
</feature>
<name>A0A0B2UXY5_TOXCA</name>
<dbReference type="InterPro" id="IPR033438">
    <property type="entry name" value="MOLO1"/>
</dbReference>
<feature type="signal peptide" evidence="1">
    <location>
        <begin position="1"/>
        <end position="37"/>
    </location>
</feature>
<dbReference type="OMA" id="CDPYETL"/>
<dbReference type="AlphaFoldDB" id="A0A0B2UXY5"/>
<dbReference type="OrthoDB" id="5793716at2759"/>
<sequence>MAVIIGIFLESPGIDQSNGNMFSTILSLSILLPLAFAQEWSANQFPNPRLTTGYKACKMRALSSVCDPDEILTSSERYRLNYDLLQLAHRTSHSRGDYCQMKGIEAILVVVQSGSQKLANDLNKLWNVDGQCKKSIVFVLSARDHKLYYSGEENTGLTQADFDAIVSSKQQLLFEGNFTSAISNILKEVGGTQNDQAGTGQFDPRIPQDNGATALNSFSFFITIAPAILRLV</sequence>
<comment type="caution">
    <text evidence="2">The sequence shown here is derived from an EMBL/GenBank/DDBJ whole genome shotgun (WGS) entry which is preliminary data.</text>
</comment>
<dbReference type="EMBL" id="JPKZ01002986">
    <property type="protein sequence ID" value="KHN73957.1"/>
    <property type="molecule type" value="Genomic_DNA"/>
</dbReference>